<keyword evidence="2" id="KW-0812">Transmembrane</keyword>
<dbReference type="GO" id="GO:0042910">
    <property type="term" value="F:xenobiotic transmembrane transporter activity"/>
    <property type="evidence" value="ECO:0007669"/>
    <property type="project" value="TreeGrafter"/>
</dbReference>
<protein>
    <submittedName>
        <fullName evidence="3">Multidrug transporter AcrB</fullName>
    </submittedName>
</protein>
<dbReference type="InterPro" id="IPR001036">
    <property type="entry name" value="Acrflvin-R"/>
</dbReference>
<dbReference type="PANTHER" id="PTHR32063:SF14">
    <property type="entry name" value="BLL4319 PROTEIN"/>
    <property type="match status" value="1"/>
</dbReference>
<evidence type="ECO:0000256" key="1">
    <source>
        <dbReference type="SAM" id="MobiDB-lite"/>
    </source>
</evidence>
<evidence type="ECO:0000256" key="2">
    <source>
        <dbReference type="SAM" id="Phobius"/>
    </source>
</evidence>
<feature type="transmembrane region" description="Helical" evidence="2">
    <location>
        <begin position="350"/>
        <end position="373"/>
    </location>
</feature>
<organism evidence="3 4">
    <name type="scientific">Thalassospira xianhensis MCCC 1A02616</name>
    <dbReference type="NCBI Taxonomy" id="1177929"/>
    <lineage>
        <taxon>Bacteria</taxon>
        <taxon>Pseudomonadati</taxon>
        <taxon>Pseudomonadota</taxon>
        <taxon>Alphaproteobacteria</taxon>
        <taxon>Rhodospirillales</taxon>
        <taxon>Thalassospiraceae</taxon>
        <taxon>Thalassospira</taxon>
    </lineage>
</organism>
<dbReference type="SUPFAM" id="SSF82714">
    <property type="entry name" value="Multidrug efflux transporter AcrB TolC docking domain, DN and DC subdomains"/>
    <property type="match status" value="2"/>
</dbReference>
<dbReference type="SUPFAM" id="SSF82693">
    <property type="entry name" value="Multidrug efflux transporter AcrB pore domain, PN1, PN2, PC1 and PC2 subdomains"/>
    <property type="match status" value="4"/>
</dbReference>
<feature type="transmembrane region" description="Helical" evidence="2">
    <location>
        <begin position="972"/>
        <end position="993"/>
    </location>
</feature>
<feature type="transmembrane region" description="Helical" evidence="2">
    <location>
        <begin position="483"/>
        <end position="506"/>
    </location>
</feature>
<dbReference type="Proteomes" id="UP000252419">
    <property type="component" value="Unassembled WGS sequence"/>
</dbReference>
<keyword evidence="2" id="KW-1133">Transmembrane helix</keyword>
<name>A0A367U708_9PROT</name>
<dbReference type="PRINTS" id="PR00702">
    <property type="entry name" value="ACRIFLAVINRP"/>
</dbReference>
<keyword evidence="2" id="KW-0472">Membrane</keyword>
<proteinExistence type="predicted"/>
<dbReference type="Pfam" id="PF00873">
    <property type="entry name" value="ACR_tran"/>
    <property type="match status" value="1"/>
</dbReference>
<dbReference type="Gene3D" id="3.30.2090.10">
    <property type="entry name" value="Multidrug efflux transporter AcrB TolC docking domain, DN and DC subdomains"/>
    <property type="match status" value="2"/>
</dbReference>
<feature type="transmembrane region" description="Helical" evidence="2">
    <location>
        <begin position="547"/>
        <end position="566"/>
    </location>
</feature>
<comment type="caution">
    <text evidence="3">The sequence shown here is derived from an EMBL/GenBank/DDBJ whole genome shotgun (WGS) entry which is preliminary data.</text>
</comment>
<sequence length="1066" mass="115148">MKPVLPSAMTPAKGRNMQDGNQNENQNDLASLSIRRPVLISVVSLLIILAGLAAMLGVEIRELPNVDQPTVTVYATYDGASPETVDAEVTSILEGAASRVSGVKRISSNSEEGTSRVRVEFYPDIEINDAANDIREAVSRASRSLPDEVEDVRVVKADADASAIMRLAVVSNRLTEEELANIVDDQISPALLSVPGVAEITINGEREKVLHVRVDPLRLASYGFSVQDVADVLETAKFDIPAGSFDSSDQKLFVRADASVWEVEDVKQMFIRNQVRLGDVADVYYGPDDATSYVRLDGRTVIGLGVVRQAQSNTIAISDGIRDVAQRLNNQYDDIDVFVNSDDAVFIEGALWEVLNSLALAIIIVIGVLYLFLRSFTATLIPTVTIPIALVGTVAAIWMMGFSINILTLLALVLATGMIVDDAIVVLENIQRRRHQGLGSMAAAVLGTRQVFFAVIATTLTLVSVFVPISFLPSTAGRLFREFGFVLAFSVAVSSFVALSLCPMLASRLKHIDPHDGDRDTKPNFLERIGLYCSGVYKYILEWVLRFPLITLIVSIFAGVLAFGVYNTVTQELLPDEDRGRILVSLRGPDGVGIDYMDRQVETVENILRPIVEAGDAYNIYTIVGLWDPNRALVIAPLVPWDERSRSQQDISNSIRGSLEALPGVQAFVYQPNSLGLRGGTGEGFEFALTGTNYRTLAANARAMQQELEANYPQFVGLRVSYQTTQPQLLVNIDRQRAFDLGIPIESLDTTLRTMIEGYEVTEITVDDENIPVKLRSSAGSINDPSDLENLFVSNGEGRILPLSSVISLTEEAVASELEREGQQRAVKISGNLAPGYTLQQAVVDIDEVADRVLPPGMSVLFLGDAATLGETSHDVQITFLIAVLVVLLVLAAQFESFMSALVVVLTVPFGLAAAIYALGLSGTSINIYSQIGLVMLVGLMAKNGILVVEFADQLRDAGKSVREAVHDAAMIRLRPIMMTMISTVLGGLPLVLGTGAGAEARAAIGWVVFGGLGFATVFTLFLTPVLYLLLAPLVSARADGGKKLQSQLRAAESIPDKGEIEGSTS</sequence>
<reference evidence="3 4" key="1">
    <citation type="submission" date="2014-07" db="EMBL/GenBank/DDBJ databases">
        <title>Draft genome sequence of Thalassospira xianhensis P-4 (MCCC 1A02616).</title>
        <authorList>
            <person name="Lai Q."/>
            <person name="Shao Z."/>
        </authorList>
    </citation>
    <scope>NUCLEOTIDE SEQUENCE [LARGE SCALE GENOMIC DNA]</scope>
    <source>
        <strain evidence="3 4">MCCC 1A02616</strain>
    </source>
</reference>
<dbReference type="GO" id="GO:0005886">
    <property type="term" value="C:plasma membrane"/>
    <property type="evidence" value="ECO:0007669"/>
    <property type="project" value="TreeGrafter"/>
</dbReference>
<dbReference type="AlphaFoldDB" id="A0A367U708"/>
<feature type="transmembrane region" description="Helical" evidence="2">
    <location>
        <begin position="928"/>
        <end position="951"/>
    </location>
</feature>
<dbReference type="Gene3D" id="3.30.70.1430">
    <property type="entry name" value="Multidrug efflux transporter AcrB pore domain"/>
    <property type="match status" value="2"/>
</dbReference>
<dbReference type="Gene3D" id="3.30.70.1320">
    <property type="entry name" value="Multidrug efflux transporter AcrB pore domain like"/>
    <property type="match status" value="1"/>
</dbReference>
<feature type="transmembrane region" description="Helical" evidence="2">
    <location>
        <begin position="406"/>
        <end position="430"/>
    </location>
</feature>
<feature type="transmembrane region" description="Helical" evidence="2">
    <location>
        <begin position="380"/>
        <end position="400"/>
    </location>
</feature>
<dbReference type="InterPro" id="IPR027463">
    <property type="entry name" value="AcrB_DN_DC_subdom"/>
</dbReference>
<evidence type="ECO:0000313" key="3">
    <source>
        <dbReference type="EMBL" id="RCK03710.1"/>
    </source>
</evidence>
<gene>
    <name evidence="3" type="ORF">TH5_24015</name>
</gene>
<dbReference type="EMBL" id="JPWA01000050">
    <property type="protein sequence ID" value="RCK03710.1"/>
    <property type="molecule type" value="Genomic_DNA"/>
</dbReference>
<dbReference type="Gene3D" id="3.30.70.1440">
    <property type="entry name" value="Multidrug efflux transporter AcrB pore domain"/>
    <property type="match status" value="1"/>
</dbReference>
<feature type="transmembrane region" description="Helical" evidence="2">
    <location>
        <begin position="878"/>
        <end position="895"/>
    </location>
</feature>
<dbReference type="PANTHER" id="PTHR32063">
    <property type="match status" value="1"/>
</dbReference>
<keyword evidence="4" id="KW-1185">Reference proteome</keyword>
<feature type="transmembrane region" description="Helical" evidence="2">
    <location>
        <begin position="451"/>
        <end position="471"/>
    </location>
</feature>
<feature type="transmembrane region" description="Helical" evidence="2">
    <location>
        <begin position="1005"/>
        <end position="1031"/>
    </location>
</feature>
<dbReference type="SUPFAM" id="SSF82866">
    <property type="entry name" value="Multidrug efflux transporter AcrB transmembrane domain"/>
    <property type="match status" value="2"/>
</dbReference>
<accession>A0A367U708</accession>
<dbReference type="Gene3D" id="1.20.1640.10">
    <property type="entry name" value="Multidrug efflux transporter AcrB transmembrane domain"/>
    <property type="match status" value="2"/>
</dbReference>
<feature type="transmembrane region" description="Helical" evidence="2">
    <location>
        <begin position="38"/>
        <end position="58"/>
    </location>
</feature>
<feature type="region of interest" description="Disordered" evidence="1">
    <location>
        <begin position="1"/>
        <end position="24"/>
    </location>
</feature>
<feature type="transmembrane region" description="Helical" evidence="2">
    <location>
        <begin position="902"/>
        <end position="922"/>
    </location>
</feature>
<evidence type="ECO:0000313" key="4">
    <source>
        <dbReference type="Proteomes" id="UP000252419"/>
    </source>
</evidence>